<dbReference type="EMBL" id="FNCF01000004">
    <property type="protein sequence ID" value="SDG62298.1"/>
    <property type="molecule type" value="Genomic_DNA"/>
</dbReference>
<gene>
    <name evidence="1" type="ORF">SAMN05660324_3185</name>
</gene>
<dbReference type="RefSeq" id="WP_091064795.1">
    <property type="nucleotide sequence ID" value="NZ_FNCF01000004.1"/>
</dbReference>
<dbReference type="AlphaFoldDB" id="A0A1G7VRX7"/>
<sequence>MTTTEPGRALIESGFGIAGSMTGSAATVVYAPDEAALQLDDRFAACLRGLADDLADGGLPRRERARAGAALAFAVEHGVSLSRRDRHVRADGFFTERAGGRVAAREVGEGVLLAARSSAEERRVRHLGYLFAEVVCSPDVDAALADRTLLLTRSLTWRQLALLAAVGRRDRLPLPLTPLPADPRAWVTWGALEDLVELQRAGLLDPPVAVPRPGGAAQPRLRPADLRLTRRGVLVHRLLALDFVHPDDVDAALAALS</sequence>
<accession>A0A1G7VRX7</accession>
<dbReference type="OrthoDB" id="5185717at2"/>
<keyword evidence="2" id="KW-1185">Reference proteome</keyword>
<dbReference type="Proteomes" id="UP000198863">
    <property type="component" value="Unassembled WGS sequence"/>
</dbReference>
<evidence type="ECO:0000313" key="1">
    <source>
        <dbReference type="EMBL" id="SDG62298.1"/>
    </source>
</evidence>
<organism evidence="1 2">
    <name type="scientific">Klenkia brasiliensis</name>
    <dbReference type="NCBI Taxonomy" id="333142"/>
    <lineage>
        <taxon>Bacteria</taxon>
        <taxon>Bacillati</taxon>
        <taxon>Actinomycetota</taxon>
        <taxon>Actinomycetes</taxon>
        <taxon>Geodermatophilales</taxon>
        <taxon>Geodermatophilaceae</taxon>
        <taxon>Klenkia</taxon>
    </lineage>
</organism>
<name>A0A1G7VRX7_9ACTN</name>
<reference evidence="2" key="1">
    <citation type="submission" date="2016-10" db="EMBL/GenBank/DDBJ databases">
        <authorList>
            <person name="Varghese N."/>
            <person name="Submissions S."/>
        </authorList>
    </citation>
    <scope>NUCLEOTIDE SEQUENCE [LARGE SCALE GENOMIC DNA]</scope>
    <source>
        <strain evidence="2">DSM 44526</strain>
    </source>
</reference>
<protein>
    <submittedName>
        <fullName evidence="1">Uncharacterized protein</fullName>
    </submittedName>
</protein>
<proteinExistence type="predicted"/>
<evidence type="ECO:0000313" key="2">
    <source>
        <dbReference type="Proteomes" id="UP000198863"/>
    </source>
</evidence>